<evidence type="ECO:0000313" key="2">
    <source>
        <dbReference type="EMBL" id="ANI93831.1"/>
    </source>
</evidence>
<keyword evidence="1" id="KW-0472">Membrane</keyword>
<organism evidence="2 3">
    <name type="scientific">Dietzia timorensis</name>
    <dbReference type="NCBI Taxonomy" id="499555"/>
    <lineage>
        <taxon>Bacteria</taxon>
        <taxon>Bacillati</taxon>
        <taxon>Actinomycetota</taxon>
        <taxon>Actinomycetes</taxon>
        <taxon>Mycobacteriales</taxon>
        <taxon>Dietziaceae</taxon>
        <taxon>Dietzia</taxon>
    </lineage>
</organism>
<feature type="transmembrane region" description="Helical" evidence="1">
    <location>
        <begin position="231"/>
        <end position="252"/>
    </location>
</feature>
<keyword evidence="3" id="KW-1185">Reference proteome</keyword>
<feature type="transmembrane region" description="Helical" evidence="1">
    <location>
        <begin position="188"/>
        <end position="210"/>
    </location>
</feature>
<dbReference type="KEGG" id="dtm:BJL86_3072"/>
<protein>
    <submittedName>
        <fullName evidence="2">Uncharacterized protein</fullName>
    </submittedName>
</protein>
<gene>
    <name evidence="2" type="ORF">BJL86_3072</name>
</gene>
<name>A0A173LQG9_9ACTN</name>
<evidence type="ECO:0000256" key="1">
    <source>
        <dbReference type="SAM" id="Phobius"/>
    </source>
</evidence>
<evidence type="ECO:0000313" key="3">
    <source>
        <dbReference type="Proteomes" id="UP000186104"/>
    </source>
</evidence>
<reference evidence="2 3" key="1">
    <citation type="submission" date="2016-06" db="EMBL/GenBank/DDBJ databases">
        <title>Complete genome sequence of a saline-alkali tolerant type strain Dietzia timorensis ID05-A0528T.</title>
        <authorList>
            <person name="Wu X."/>
        </authorList>
    </citation>
    <scope>NUCLEOTIDE SEQUENCE [LARGE SCALE GENOMIC DNA]</scope>
    <source>
        <strain evidence="2 3">ID05-A0528</strain>
    </source>
</reference>
<dbReference type="InterPro" id="IPR021315">
    <property type="entry name" value="Gap/Sap"/>
</dbReference>
<keyword evidence="1" id="KW-0812">Transmembrane</keyword>
<keyword evidence="1" id="KW-1133">Transmembrane helix</keyword>
<dbReference type="Proteomes" id="UP000186104">
    <property type="component" value="Chromosome"/>
</dbReference>
<feature type="transmembrane region" description="Helical" evidence="1">
    <location>
        <begin position="45"/>
        <end position="67"/>
    </location>
</feature>
<feature type="transmembrane region" description="Helical" evidence="1">
    <location>
        <begin position="147"/>
        <end position="176"/>
    </location>
</feature>
<dbReference type="AlphaFoldDB" id="A0A173LQG9"/>
<sequence length="258" mass="27167">MVFGHILQLMGLAAVDSVNLLAFAVIAGLWLSLRDKPGLFAPRAAQFTGGAFIGIMILAALAVWVIGANQDFLRELWENPIVAVIAGIIGVILLAVAFKPQKNKRAEHAAAKLADSRREGYEVAAEQAVDEALAEDSPIPKSVLQKFGLFGTGIALGIIQSGTSIPFATGVVVISFAGTSVLQQIIEIVVFALVAIAPSACLITVLSKVNSSRVDAATSKINRFLARAKTLGKWLTIAVGVALVILSIVRMLQLGVLF</sequence>
<dbReference type="EMBL" id="CP015961">
    <property type="protein sequence ID" value="ANI93831.1"/>
    <property type="molecule type" value="Genomic_DNA"/>
</dbReference>
<dbReference type="Pfam" id="PF11139">
    <property type="entry name" value="SfLAP"/>
    <property type="match status" value="1"/>
</dbReference>
<accession>A0A173LQG9</accession>
<feature type="transmembrane region" description="Helical" evidence="1">
    <location>
        <begin position="6"/>
        <end position="33"/>
    </location>
</feature>
<proteinExistence type="predicted"/>
<feature type="transmembrane region" description="Helical" evidence="1">
    <location>
        <begin position="79"/>
        <end position="98"/>
    </location>
</feature>